<dbReference type="AlphaFoldDB" id="A0A2M8L4U2"/>
<dbReference type="SUPFAM" id="SSF53146">
    <property type="entry name" value="Nitrogenase accessory factor-like"/>
    <property type="match status" value="1"/>
</dbReference>
<gene>
    <name evidence="2" type="ORF">COU96_02925</name>
</gene>
<organism evidence="2 3">
    <name type="scientific">Candidatus Shapirobacteria bacterium CG10_big_fil_rev_8_21_14_0_10_38_14</name>
    <dbReference type="NCBI Taxonomy" id="1974483"/>
    <lineage>
        <taxon>Bacteria</taxon>
        <taxon>Candidatus Shapironibacteriota</taxon>
    </lineage>
</organism>
<dbReference type="EMBL" id="PFEL01000106">
    <property type="protein sequence ID" value="PJE68810.1"/>
    <property type="molecule type" value="Genomic_DNA"/>
</dbReference>
<name>A0A2M8L4U2_9BACT</name>
<protein>
    <recommendedName>
        <fullName evidence="1">Dinitrogenase iron-molybdenum cofactor biosynthesis domain-containing protein</fullName>
    </recommendedName>
</protein>
<evidence type="ECO:0000259" key="1">
    <source>
        <dbReference type="Pfam" id="PF02579"/>
    </source>
</evidence>
<dbReference type="PANTHER" id="PTHR42983">
    <property type="entry name" value="DINITROGENASE IRON-MOLYBDENUM COFACTOR PROTEIN-RELATED"/>
    <property type="match status" value="1"/>
</dbReference>
<dbReference type="Pfam" id="PF02579">
    <property type="entry name" value="Nitro_FeMo-Co"/>
    <property type="match status" value="1"/>
</dbReference>
<dbReference type="Proteomes" id="UP000229500">
    <property type="component" value="Unassembled WGS sequence"/>
</dbReference>
<comment type="caution">
    <text evidence="2">The sequence shown here is derived from an EMBL/GenBank/DDBJ whole genome shotgun (WGS) entry which is preliminary data.</text>
</comment>
<dbReference type="InterPro" id="IPR003731">
    <property type="entry name" value="Di-Nase_FeMo-co_biosynth"/>
</dbReference>
<reference evidence="3" key="1">
    <citation type="submission" date="2017-09" db="EMBL/GenBank/DDBJ databases">
        <title>Depth-based differentiation of microbial function through sediment-hosted aquifers and enrichment of novel symbionts in the deep terrestrial subsurface.</title>
        <authorList>
            <person name="Probst A.J."/>
            <person name="Ladd B."/>
            <person name="Jarett J.K."/>
            <person name="Geller-Mcgrath D.E."/>
            <person name="Sieber C.M.K."/>
            <person name="Emerson J.B."/>
            <person name="Anantharaman K."/>
            <person name="Thomas B.C."/>
            <person name="Malmstrom R."/>
            <person name="Stieglmeier M."/>
            <person name="Klingl A."/>
            <person name="Woyke T."/>
            <person name="Ryan C.M."/>
            <person name="Banfield J.F."/>
        </authorList>
    </citation>
    <scope>NUCLEOTIDE SEQUENCE [LARGE SCALE GENOMIC DNA]</scope>
</reference>
<dbReference type="Gene3D" id="3.30.420.130">
    <property type="entry name" value="Dinitrogenase iron-molybdenum cofactor biosynthesis domain"/>
    <property type="match status" value="1"/>
</dbReference>
<evidence type="ECO:0000313" key="2">
    <source>
        <dbReference type="EMBL" id="PJE68810.1"/>
    </source>
</evidence>
<dbReference type="InterPro" id="IPR036105">
    <property type="entry name" value="DiNase_FeMo-co_biosyn_sf"/>
</dbReference>
<sequence>MPVEDKKGLESKIAKRFARAPYFLFVNLKGKQIKSHYFLKNSYQAKKVKAGLAVAKLVALQKSEVLITQQIGEISFHTLRDYLFDIYQAREGRAKEVINDFIKGKLESLEKATREE</sequence>
<accession>A0A2M8L4U2</accession>
<feature type="domain" description="Dinitrogenase iron-molybdenum cofactor biosynthesis" evidence="1">
    <location>
        <begin position="10"/>
        <end position="103"/>
    </location>
</feature>
<evidence type="ECO:0000313" key="3">
    <source>
        <dbReference type="Proteomes" id="UP000229500"/>
    </source>
</evidence>
<proteinExistence type="predicted"/>
<dbReference type="PANTHER" id="PTHR42983:SF1">
    <property type="entry name" value="IRON-MOLYBDENUM PROTEIN"/>
    <property type="match status" value="1"/>
</dbReference>